<evidence type="ECO:0000256" key="3">
    <source>
        <dbReference type="ARBA" id="ARBA00022692"/>
    </source>
</evidence>
<dbReference type="GO" id="GO:0015344">
    <property type="term" value="F:siderophore uptake transmembrane transporter activity"/>
    <property type="evidence" value="ECO:0007669"/>
    <property type="project" value="TreeGrafter"/>
</dbReference>
<evidence type="ECO:0000313" key="10">
    <source>
        <dbReference type="EMBL" id="KAA6339364.1"/>
    </source>
</evidence>
<feature type="transmembrane region" description="Helical" evidence="7">
    <location>
        <begin position="12"/>
        <end position="28"/>
    </location>
</feature>
<dbReference type="PANTHER" id="PTHR30069:SF29">
    <property type="entry name" value="HEMOGLOBIN AND HEMOGLOBIN-HAPTOGLOBIN-BINDING PROTEIN 1-RELATED"/>
    <property type="match status" value="1"/>
</dbReference>
<name>A0A5J4RZX1_9ZZZZ</name>
<dbReference type="EMBL" id="SNRY01000542">
    <property type="protein sequence ID" value="KAA6339364.1"/>
    <property type="molecule type" value="Genomic_DNA"/>
</dbReference>
<evidence type="ECO:0000256" key="6">
    <source>
        <dbReference type="ARBA" id="ARBA00023237"/>
    </source>
</evidence>
<evidence type="ECO:0000256" key="7">
    <source>
        <dbReference type="SAM" id="Phobius"/>
    </source>
</evidence>
<dbReference type="Gene3D" id="2.40.170.20">
    <property type="entry name" value="TonB-dependent receptor, beta-barrel domain"/>
    <property type="match status" value="1"/>
</dbReference>
<keyword evidence="2" id="KW-0813">Transport</keyword>
<feature type="domain" description="Outer membrane protein beta-barrel" evidence="9">
    <location>
        <begin position="451"/>
        <end position="648"/>
    </location>
</feature>
<gene>
    <name evidence="10" type="ORF">EZS27_012694</name>
</gene>
<dbReference type="InterPro" id="IPR036942">
    <property type="entry name" value="Beta-barrel_TonB_sf"/>
</dbReference>
<proteinExistence type="predicted"/>
<evidence type="ECO:0000256" key="4">
    <source>
        <dbReference type="ARBA" id="ARBA00022729"/>
    </source>
</evidence>
<keyword evidence="3 7" id="KW-0812">Transmembrane</keyword>
<dbReference type="PANTHER" id="PTHR30069">
    <property type="entry name" value="TONB-DEPENDENT OUTER MEMBRANE RECEPTOR"/>
    <property type="match status" value="1"/>
</dbReference>
<feature type="domain" description="TonB-dependent receptor plug" evidence="8">
    <location>
        <begin position="57"/>
        <end position="149"/>
    </location>
</feature>
<dbReference type="InterPro" id="IPR041700">
    <property type="entry name" value="OMP_b-brl_3"/>
</dbReference>
<dbReference type="InterPro" id="IPR039426">
    <property type="entry name" value="TonB-dep_rcpt-like"/>
</dbReference>
<comment type="caution">
    <text evidence="10">The sequence shown here is derived from an EMBL/GenBank/DDBJ whole genome shotgun (WGS) entry which is preliminary data.</text>
</comment>
<sequence>MNNHRTLVQTKRKWIAYIWMFISVFVYAQNPKIDTTRVYPLSEITVFQRHRTHEVRTVTPAQVFSEEQLKKLNVFQLSDAVKYFAGVTVKDYGGIGGLKTVSLRSLGAGHTTVGYDGITLIDMQTGQIDLSRISIENVAQLTLTNGQSDDIFQPARFFASAGVLNIQTITPSFTEGKHTKTSTSLKTGSWGLVNPSISFDKELNERWIFSVNGDWLSADGRYPYTLFYGNETDSVSHEKRKNTEVQTFKTGAGLFGNFSHQEQWKLKMYYHQSSRGLPGATTLYYNYASQHLYDKNIFIQSHYKKELSRRWTFQTSAKWSWSYQQYLDPDYKGVEGEIENSYYNKEYYLTASLWCQTGENLSFSLSTDGSMNTLNADLKNFAYPTRYAWLTAVAGKYANERITVIASLLSTVINEKTRWGAYARNHTKRNPYAGISLKPFSGKELYVRAFYKDIFRLPTFNDLYYSETGNANLQPENTTQYNVGVTCEKEISSFVSFLSIIADIYYNKVTNKIVALPTKNLFVWSVINLGQVDIKGMDVSAHIHLQPGQKTGVNLSGNYTYQQALDVTDSNRKTYKHQIAYTPRISGSGQASLIMPWFNLSYTFLFSGKRYVLGQNSTENRINGYSDHSLSVNKEFKSGKWDTLLTVEALNFLDKNYEIVRYFPMPGRSVRATLKIIY</sequence>
<keyword evidence="7" id="KW-1133">Transmembrane helix</keyword>
<evidence type="ECO:0000259" key="9">
    <source>
        <dbReference type="Pfam" id="PF14905"/>
    </source>
</evidence>
<evidence type="ECO:0000256" key="5">
    <source>
        <dbReference type="ARBA" id="ARBA00023136"/>
    </source>
</evidence>
<keyword evidence="6" id="KW-0998">Cell outer membrane</keyword>
<dbReference type="Pfam" id="PF07715">
    <property type="entry name" value="Plug"/>
    <property type="match status" value="1"/>
</dbReference>
<keyword evidence="10" id="KW-0675">Receptor</keyword>
<organism evidence="10">
    <name type="scientific">termite gut metagenome</name>
    <dbReference type="NCBI Taxonomy" id="433724"/>
    <lineage>
        <taxon>unclassified sequences</taxon>
        <taxon>metagenomes</taxon>
        <taxon>organismal metagenomes</taxon>
    </lineage>
</organism>
<dbReference type="GO" id="GO:0009279">
    <property type="term" value="C:cell outer membrane"/>
    <property type="evidence" value="ECO:0007669"/>
    <property type="project" value="UniProtKB-SubCell"/>
</dbReference>
<keyword evidence="4" id="KW-0732">Signal</keyword>
<accession>A0A5J4RZX1</accession>
<dbReference type="InterPro" id="IPR012910">
    <property type="entry name" value="Plug_dom"/>
</dbReference>
<dbReference type="SUPFAM" id="SSF56935">
    <property type="entry name" value="Porins"/>
    <property type="match status" value="1"/>
</dbReference>
<evidence type="ECO:0000256" key="2">
    <source>
        <dbReference type="ARBA" id="ARBA00022448"/>
    </source>
</evidence>
<dbReference type="PROSITE" id="PS52016">
    <property type="entry name" value="TONB_DEPENDENT_REC_3"/>
    <property type="match status" value="1"/>
</dbReference>
<dbReference type="GO" id="GO:0044718">
    <property type="term" value="P:siderophore transmembrane transport"/>
    <property type="evidence" value="ECO:0007669"/>
    <property type="project" value="TreeGrafter"/>
</dbReference>
<dbReference type="AlphaFoldDB" id="A0A5J4RZX1"/>
<dbReference type="InterPro" id="IPR037066">
    <property type="entry name" value="Plug_dom_sf"/>
</dbReference>
<dbReference type="Pfam" id="PF14905">
    <property type="entry name" value="OMP_b-brl_3"/>
    <property type="match status" value="1"/>
</dbReference>
<comment type="subcellular location">
    <subcellularLocation>
        <location evidence="1">Cell outer membrane</location>
        <topology evidence="1">Multi-pass membrane protein</topology>
    </subcellularLocation>
</comment>
<dbReference type="Gene3D" id="2.170.130.10">
    <property type="entry name" value="TonB-dependent receptor, plug domain"/>
    <property type="match status" value="1"/>
</dbReference>
<protein>
    <submittedName>
        <fullName evidence="10">TonB-dependent receptor</fullName>
    </submittedName>
</protein>
<reference evidence="10" key="1">
    <citation type="submission" date="2019-03" db="EMBL/GenBank/DDBJ databases">
        <title>Single cell metagenomics reveals metabolic interactions within the superorganism composed of flagellate Streblomastix strix and complex community of Bacteroidetes bacteria on its surface.</title>
        <authorList>
            <person name="Treitli S.C."/>
            <person name="Kolisko M."/>
            <person name="Husnik F."/>
            <person name="Keeling P."/>
            <person name="Hampl V."/>
        </authorList>
    </citation>
    <scope>NUCLEOTIDE SEQUENCE</scope>
    <source>
        <strain evidence="10">STM</strain>
    </source>
</reference>
<evidence type="ECO:0000259" key="8">
    <source>
        <dbReference type="Pfam" id="PF07715"/>
    </source>
</evidence>
<evidence type="ECO:0000256" key="1">
    <source>
        <dbReference type="ARBA" id="ARBA00004571"/>
    </source>
</evidence>
<keyword evidence="5 7" id="KW-0472">Membrane</keyword>